<accession>A0A9X3AGF2</accession>
<dbReference type="RefSeq" id="WP_260975421.1">
    <property type="nucleotide sequence ID" value="NZ_JAOANI010000014.1"/>
</dbReference>
<dbReference type="AlphaFoldDB" id="A0A9X3AGF2"/>
<dbReference type="GO" id="GO:0005829">
    <property type="term" value="C:cytosol"/>
    <property type="evidence" value="ECO:0007669"/>
    <property type="project" value="TreeGrafter"/>
</dbReference>
<organism evidence="5 6">
    <name type="scientific">Thalassolituus pacificus</name>
    <dbReference type="NCBI Taxonomy" id="2975440"/>
    <lineage>
        <taxon>Bacteria</taxon>
        <taxon>Pseudomonadati</taxon>
        <taxon>Pseudomonadota</taxon>
        <taxon>Gammaproteobacteria</taxon>
        <taxon>Oceanospirillales</taxon>
        <taxon>Oceanospirillaceae</taxon>
        <taxon>Thalassolituus</taxon>
    </lineage>
</organism>
<evidence type="ECO:0000256" key="3">
    <source>
        <dbReference type="ARBA" id="ARBA00023163"/>
    </source>
</evidence>
<keyword evidence="1" id="KW-0805">Transcription regulation</keyword>
<reference evidence="5" key="2">
    <citation type="submission" date="2022-08" db="EMBL/GenBank/DDBJ databases">
        <authorList>
            <person name="Dong C."/>
        </authorList>
    </citation>
    <scope>NUCLEOTIDE SEQUENCE</scope>
    <source>
        <strain evidence="5">59MF3M-4</strain>
    </source>
</reference>
<name>A0A9X3AGF2_9GAMM</name>
<dbReference type="InterPro" id="IPR018060">
    <property type="entry name" value="HTH_AraC"/>
</dbReference>
<dbReference type="GO" id="GO:0003700">
    <property type="term" value="F:DNA-binding transcription factor activity"/>
    <property type="evidence" value="ECO:0007669"/>
    <property type="project" value="InterPro"/>
</dbReference>
<dbReference type="GO" id="GO:0000976">
    <property type="term" value="F:transcription cis-regulatory region binding"/>
    <property type="evidence" value="ECO:0007669"/>
    <property type="project" value="TreeGrafter"/>
</dbReference>
<evidence type="ECO:0000256" key="1">
    <source>
        <dbReference type="ARBA" id="ARBA00023015"/>
    </source>
</evidence>
<dbReference type="InterPro" id="IPR009057">
    <property type="entry name" value="Homeodomain-like_sf"/>
</dbReference>
<dbReference type="SUPFAM" id="SSF46689">
    <property type="entry name" value="Homeodomain-like"/>
    <property type="match status" value="1"/>
</dbReference>
<keyword evidence="3" id="KW-0804">Transcription</keyword>
<comment type="caution">
    <text evidence="5">The sequence shown here is derived from an EMBL/GenBank/DDBJ whole genome shotgun (WGS) entry which is preliminary data.</text>
</comment>
<dbReference type="InterPro" id="IPR032687">
    <property type="entry name" value="AraC-type_N"/>
</dbReference>
<evidence type="ECO:0000256" key="2">
    <source>
        <dbReference type="ARBA" id="ARBA00023125"/>
    </source>
</evidence>
<protein>
    <submittedName>
        <fullName evidence="5">AraC family transcriptional regulator</fullName>
    </submittedName>
</protein>
<feature type="domain" description="HTH araC/xylS-type" evidence="4">
    <location>
        <begin position="245"/>
        <end position="342"/>
    </location>
</feature>
<evidence type="ECO:0000313" key="6">
    <source>
        <dbReference type="Proteomes" id="UP001147830"/>
    </source>
</evidence>
<dbReference type="PROSITE" id="PS01124">
    <property type="entry name" value="HTH_ARAC_FAMILY_2"/>
    <property type="match status" value="1"/>
</dbReference>
<dbReference type="EMBL" id="JAOANI010000014">
    <property type="protein sequence ID" value="MCT7358516.1"/>
    <property type="molecule type" value="Genomic_DNA"/>
</dbReference>
<keyword evidence="6" id="KW-1185">Reference proteome</keyword>
<dbReference type="Gene3D" id="1.10.10.60">
    <property type="entry name" value="Homeodomain-like"/>
    <property type="match status" value="1"/>
</dbReference>
<evidence type="ECO:0000259" key="4">
    <source>
        <dbReference type="PROSITE" id="PS01124"/>
    </source>
</evidence>
<dbReference type="Proteomes" id="UP001147830">
    <property type="component" value="Unassembled WGS sequence"/>
</dbReference>
<dbReference type="PANTHER" id="PTHR47894:SF1">
    <property type="entry name" value="HTH-TYPE TRANSCRIPTIONAL REGULATOR VQSM"/>
    <property type="match status" value="1"/>
</dbReference>
<dbReference type="SMART" id="SM00342">
    <property type="entry name" value="HTH_ARAC"/>
    <property type="match status" value="1"/>
</dbReference>
<keyword evidence="2" id="KW-0238">DNA-binding</keyword>
<dbReference type="Pfam" id="PF12833">
    <property type="entry name" value="HTH_18"/>
    <property type="match status" value="1"/>
</dbReference>
<proteinExistence type="predicted"/>
<gene>
    <name evidence="5" type="ORF">NYR02_05710</name>
</gene>
<reference evidence="5" key="1">
    <citation type="journal article" date="2022" name="Front. Microbiol.">
        <title>Genome-based taxonomic rearrangement of Oceanobacter-related bacteria including the description of Thalassolituus hydrocarbonoclasticus sp. nov. and Thalassolituus pacificus sp. nov. and emended description of the genus Thalassolituus.</title>
        <authorList>
            <person name="Dong C."/>
            <person name="Wei L."/>
            <person name="Wang J."/>
            <person name="Lai Q."/>
            <person name="Huang Z."/>
            <person name="Shao Z."/>
        </authorList>
    </citation>
    <scope>NUCLEOTIDE SEQUENCE</scope>
    <source>
        <strain evidence="5">59MF3M-4</strain>
    </source>
</reference>
<evidence type="ECO:0000313" key="5">
    <source>
        <dbReference type="EMBL" id="MCT7358516.1"/>
    </source>
</evidence>
<sequence length="348" mass="40539">MTMYCGRWYERDERFIAAHHQPALLLDLLLARDISSHKILRGSGLFYEDILTGSHYLSPAQLQQLITNGRKLLPQEDLSFRWGDSLWPGHYGVFSQLLANAPDLERALQALVDYRRFLSPLLVPRIYQDERYCYVQWLDACGLQDERRFMVETAMTGLTAMSRWLAQETLPWRYGFSYAQPAQDEQYQVYLGPDLHFSVGVDVMMIEKHWLQKAWPRGSATAYQVALREAQLLIGEDVAMNGFNEAVYHYLTQQLRAPQSLPEVAQAFAMSPATFKRKLHKHHCHFQQLQDQARLHVCLYLFHINGWTNEQVAHYLNFNDTTNFRRAFKRWSGLTPSDSKQRFLFAAG</sequence>
<dbReference type="PANTHER" id="PTHR47894">
    <property type="entry name" value="HTH-TYPE TRANSCRIPTIONAL REGULATOR GADX"/>
    <property type="match status" value="1"/>
</dbReference>
<dbReference type="Pfam" id="PF12625">
    <property type="entry name" value="Arabinose_bd"/>
    <property type="match status" value="1"/>
</dbReference>